<keyword evidence="3 6" id="KW-0812">Transmembrane</keyword>
<evidence type="ECO:0000256" key="2">
    <source>
        <dbReference type="ARBA" id="ARBA00007511"/>
    </source>
</evidence>
<dbReference type="PANTHER" id="PTHR30238">
    <property type="entry name" value="MEMBRANE BOUND PREDICTED REDOX MODULATOR"/>
    <property type="match status" value="1"/>
</dbReference>
<feature type="transmembrane region" description="Helical" evidence="6">
    <location>
        <begin position="115"/>
        <end position="137"/>
    </location>
</feature>
<keyword evidence="4 6" id="KW-1133">Transmembrane helix</keyword>
<comment type="caution">
    <text evidence="7">The sequence shown here is derived from an EMBL/GenBank/DDBJ whole genome shotgun (WGS) entry which is preliminary data.</text>
</comment>
<proteinExistence type="inferred from homology"/>
<evidence type="ECO:0000313" key="7">
    <source>
        <dbReference type="EMBL" id="MEJ2870159.1"/>
    </source>
</evidence>
<dbReference type="Proteomes" id="UP001385809">
    <property type="component" value="Unassembled WGS sequence"/>
</dbReference>
<feature type="transmembrane region" description="Helical" evidence="6">
    <location>
        <begin position="207"/>
        <end position="230"/>
    </location>
</feature>
<feature type="transmembrane region" description="Helical" evidence="6">
    <location>
        <begin position="236"/>
        <end position="257"/>
    </location>
</feature>
<feature type="transmembrane region" description="Helical" evidence="6">
    <location>
        <begin position="264"/>
        <end position="284"/>
    </location>
</feature>
<sequence length="347" mass="37602">MSPAAAPPALAPTGGEPFWVWAVTIAGLAVIFAVDLWAGRHAREVRMRDAARGVAIYVGLAAVFAAGVFWFGGREQGTAFVAGYVTEYSLSVDNLFVFLLIMTAFAVPKAFQHRVLLVGIVIALIMRGGFILAGAAVITRFSWVFYLFGAFLIITAIKVCLEKQDDDEVFEENALLRLVRRVVPVTDTYRGSALAVREHGRRMITPMLMVMIAIGLTDLLFALDSIPAIFGLTKDPYIVFTANAFALLGLRQLYFLLGGLLSRLVYLQYGLGVILAFIGVKLVLEALHSNTLPLLNNGQPLPVPLIGIELSLTVIIGVLALTTIASLIRTRGRSSPEEEREPVPTGS</sequence>
<comment type="subcellular location">
    <subcellularLocation>
        <location evidence="1">Membrane</location>
        <topology evidence="1">Multi-pass membrane protein</topology>
    </subcellularLocation>
</comment>
<dbReference type="RefSeq" id="WP_337696728.1">
    <property type="nucleotide sequence ID" value="NZ_JBBEGN010000011.1"/>
</dbReference>
<dbReference type="InterPro" id="IPR022369">
    <property type="entry name" value="Integral_membrane_TerC_rswitch"/>
</dbReference>
<comment type="similarity">
    <text evidence="2">Belongs to the TerC family.</text>
</comment>
<feature type="transmembrane region" description="Helical" evidence="6">
    <location>
        <begin position="143"/>
        <end position="161"/>
    </location>
</feature>
<evidence type="ECO:0000256" key="5">
    <source>
        <dbReference type="ARBA" id="ARBA00023136"/>
    </source>
</evidence>
<protein>
    <submittedName>
        <fullName evidence="7">TerC family protein</fullName>
    </submittedName>
</protein>
<evidence type="ECO:0000256" key="4">
    <source>
        <dbReference type="ARBA" id="ARBA00022989"/>
    </source>
</evidence>
<dbReference type="InterPro" id="IPR005496">
    <property type="entry name" value="Integral_membrane_TerC"/>
</dbReference>
<dbReference type="Pfam" id="PF03741">
    <property type="entry name" value="TerC"/>
    <property type="match status" value="1"/>
</dbReference>
<feature type="transmembrane region" description="Helical" evidence="6">
    <location>
        <begin position="18"/>
        <end position="38"/>
    </location>
</feature>
<gene>
    <name evidence="7" type="ORF">WCD74_20485</name>
</gene>
<evidence type="ECO:0000256" key="1">
    <source>
        <dbReference type="ARBA" id="ARBA00004141"/>
    </source>
</evidence>
<dbReference type="PANTHER" id="PTHR30238:SF0">
    <property type="entry name" value="THYLAKOID MEMBRANE PROTEIN TERC, CHLOROPLASTIC"/>
    <property type="match status" value="1"/>
</dbReference>
<feature type="transmembrane region" description="Helical" evidence="6">
    <location>
        <begin position="304"/>
        <end position="328"/>
    </location>
</feature>
<feature type="transmembrane region" description="Helical" evidence="6">
    <location>
        <begin position="50"/>
        <end position="71"/>
    </location>
</feature>
<keyword evidence="5 6" id="KW-0472">Membrane</keyword>
<dbReference type="NCBIfam" id="TIGR03718">
    <property type="entry name" value="R_switched_Alx"/>
    <property type="match status" value="1"/>
</dbReference>
<keyword evidence="8" id="KW-1185">Reference proteome</keyword>
<organism evidence="7 8">
    <name type="scientific">Actinomycetospora aurantiaca</name>
    <dbReference type="NCBI Taxonomy" id="3129233"/>
    <lineage>
        <taxon>Bacteria</taxon>
        <taxon>Bacillati</taxon>
        <taxon>Actinomycetota</taxon>
        <taxon>Actinomycetes</taxon>
        <taxon>Pseudonocardiales</taxon>
        <taxon>Pseudonocardiaceae</taxon>
        <taxon>Actinomycetospora</taxon>
    </lineage>
</organism>
<dbReference type="EMBL" id="JBBEGN010000011">
    <property type="protein sequence ID" value="MEJ2870159.1"/>
    <property type="molecule type" value="Genomic_DNA"/>
</dbReference>
<feature type="transmembrane region" description="Helical" evidence="6">
    <location>
        <begin position="91"/>
        <end position="108"/>
    </location>
</feature>
<reference evidence="7 8" key="1">
    <citation type="submission" date="2024-03" db="EMBL/GenBank/DDBJ databases">
        <title>Actinomycetospora sp. OC33-EN08, a novel actinomycete isolated from wild orchid (Aerides multiflora).</title>
        <authorList>
            <person name="Suriyachadkun C."/>
        </authorList>
    </citation>
    <scope>NUCLEOTIDE SEQUENCE [LARGE SCALE GENOMIC DNA]</scope>
    <source>
        <strain evidence="7 8">OC33-EN08</strain>
    </source>
</reference>
<name>A0ABU8MS59_9PSEU</name>
<evidence type="ECO:0000256" key="3">
    <source>
        <dbReference type="ARBA" id="ARBA00022692"/>
    </source>
</evidence>
<evidence type="ECO:0000256" key="6">
    <source>
        <dbReference type="SAM" id="Phobius"/>
    </source>
</evidence>
<accession>A0ABU8MS59</accession>
<evidence type="ECO:0000313" key="8">
    <source>
        <dbReference type="Proteomes" id="UP001385809"/>
    </source>
</evidence>